<dbReference type="RefSeq" id="WP_111273634.1">
    <property type="nucleotide sequence ID" value="NZ_QKWW01000127.1"/>
</dbReference>
<dbReference type="InterPro" id="IPR016181">
    <property type="entry name" value="Acyl_CoA_acyltransferase"/>
</dbReference>
<feature type="domain" description="N-acetyltransferase" evidence="3">
    <location>
        <begin position="1"/>
        <end position="159"/>
    </location>
</feature>
<dbReference type="EMBL" id="QKWW01000127">
    <property type="protein sequence ID" value="PZT52131.1"/>
    <property type="molecule type" value="Genomic_DNA"/>
</dbReference>
<dbReference type="PANTHER" id="PTHR43800">
    <property type="entry name" value="PEPTIDYL-LYSINE N-ACETYLTRANSFERASE YJAB"/>
    <property type="match status" value="1"/>
</dbReference>
<proteinExistence type="predicted"/>
<sequence length="160" mass="18836">MHIRSLEHKDQNNIEAIMREHSLQFPKFIIEKYPARWSKFLKSKEETKNDGYYVAIDDNDKILGHAGYIFNEDVGRFEIVGVAVKKDYQRQGIGQQLIHTICNKINDLGINEVILYTLGHVENETTLTFYRNIGFDMVNYEKDFFISDYHRVTFVKALVR</sequence>
<dbReference type="SUPFAM" id="SSF55729">
    <property type="entry name" value="Acyl-CoA N-acyltransferases (Nat)"/>
    <property type="match status" value="1"/>
</dbReference>
<evidence type="ECO:0000256" key="1">
    <source>
        <dbReference type="ARBA" id="ARBA00022679"/>
    </source>
</evidence>
<name>A0A2W6N8V5_9BACL</name>
<keyword evidence="2" id="KW-0012">Acyltransferase</keyword>
<reference evidence="4 5" key="1">
    <citation type="submission" date="2018-06" db="EMBL/GenBank/DDBJ databases">
        <title>Isolation of heavy metals resistant Paenibacillus silvae NC2 from Gold-Copper mine in ZiJin, China.</title>
        <authorList>
            <person name="Xu J."/>
            <person name="Mazhar H.S."/>
            <person name="Rensing C."/>
        </authorList>
    </citation>
    <scope>NUCLEOTIDE SEQUENCE [LARGE SCALE GENOMIC DNA]</scope>
    <source>
        <strain evidence="4 5">NC2</strain>
    </source>
</reference>
<dbReference type="InterPro" id="IPR000182">
    <property type="entry name" value="GNAT_dom"/>
</dbReference>
<dbReference type="Proteomes" id="UP000249204">
    <property type="component" value="Unassembled WGS sequence"/>
</dbReference>
<protein>
    <submittedName>
        <fullName evidence="4">GNAT family N-acetyltransferase</fullName>
    </submittedName>
</protein>
<dbReference type="Pfam" id="PF00583">
    <property type="entry name" value="Acetyltransf_1"/>
    <property type="match status" value="1"/>
</dbReference>
<dbReference type="PROSITE" id="PS51186">
    <property type="entry name" value="GNAT"/>
    <property type="match status" value="1"/>
</dbReference>
<organism evidence="4 5">
    <name type="scientific">Paenibacillus silvae</name>
    <dbReference type="NCBI Taxonomy" id="1325358"/>
    <lineage>
        <taxon>Bacteria</taxon>
        <taxon>Bacillati</taxon>
        <taxon>Bacillota</taxon>
        <taxon>Bacilli</taxon>
        <taxon>Bacillales</taxon>
        <taxon>Paenibacillaceae</taxon>
        <taxon>Paenibacillus</taxon>
    </lineage>
</organism>
<dbReference type="Gene3D" id="3.40.630.30">
    <property type="match status" value="1"/>
</dbReference>
<gene>
    <name evidence="4" type="ORF">DN757_29030</name>
</gene>
<evidence type="ECO:0000313" key="4">
    <source>
        <dbReference type="EMBL" id="PZT52131.1"/>
    </source>
</evidence>
<dbReference type="PANTHER" id="PTHR43800:SF1">
    <property type="entry name" value="PEPTIDYL-LYSINE N-ACETYLTRANSFERASE YJAB"/>
    <property type="match status" value="1"/>
</dbReference>
<evidence type="ECO:0000313" key="5">
    <source>
        <dbReference type="Proteomes" id="UP000249204"/>
    </source>
</evidence>
<accession>A0A2W6N8V5</accession>
<dbReference type="GO" id="GO:0016747">
    <property type="term" value="F:acyltransferase activity, transferring groups other than amino-acyl groups"/>
    <property type="evidence" value="ECO:0007669"/>
    <property type="project" value="InterPro"/>
</dbReference>
<evidence type="ECO:0000259" key="3">
    <source>
        <dbReference type="PROSITE" id="PS51186"/>
    </source>
</evidence>
<evidence type="ECO:0000256" key="2">
    <source>
        <dbReference type="ARBA" id="ARBA00023315"/>
    </source>
</evidence>
<keyword evidence="1 4" id="KW-0808">Transferase</keyword>
<dbReference type="AlphaFoldDB" id="A0A2W6N8V5"/>
<comment type="caution">
    <text evidence="4">The sequence shown here is derived from an EMBL/GenBank/DDBJ whole genome shotgun (WGS) entry which is preliminary data.</text>
</comment>
<dbReference type="CDD" id="cd04301">
    <property type="entry name" value="NAT_SF"/>
    <property type="match status" value="1"/>
</dbReference>